<dbReference type="Proteomes" id="UP000225320">
    <property type="component" value="Unassembled WGS sequence"/>
</dbReference>
<dbReference type="AlphaFoldDB" id="A0A2C3W6G9"/>
<protein>
    <submittedName>
        <fullName evidence="1">Uncharacterized protein</fullName>
    </submittedName>
</protein>
<gene>
    <name evidence="1" type="ORF">CON73_14535</name>
</gene>
<evidence type="ECO:0000313" key="2">
    <source>
        <dbReference type="Proteomes" id="UP000225320"/>
    </source>
</evidence>
<name>A0A2C3W6G9_9BACI</name>
<accession>A0A2C3W6G9</accession>
<organism evidence="1 2">
    <name type="scientific">Bacillus toyonensis</name>
    <dbReference type="NCBI Taxonomy" id="155322"/>
    <lineage>
        <taxon>Bacteria</taxon>
        <taxon>Bacillati</taxon>
        <taxon>Bacillota</taxon>
        <taxon>Bacilli</taxon>
        <taxon>Bacillales</taxon>
        <taxon>Bacillaceae</taxon>
        <taxon>Bacillus</taxon>
        <taxon>Bacillus cereus group</taxon>
    </lineage>
</organism>
<evidence type="ECO:0000313" key="1">
    <source>
        <dbReference type="EMBL" id="PGG92164.1"/>
    </source>
</evidence>
<comment type="caution">
    <text evidence="1">The sequence shown here is derived from an EMBL/GenBank/DDBJ whole genome shotgun (WGS) entry which is preliminary data.</text>
</comment>
<dbReference type="EMBL" id="NVOI01000048">
    <property type="protein sequence ID" value="PGG92164.1"/>
    <property type="molecule type" value="Genomic_DNA"/>
</dbReference>
<sequence length="71" mass="8328">MLGKDMITLENPKKEYFKQYAQSNKEQINANARIRRMKQKEKVEKYDRLIAALRSRGISVEELLKEGGQTL</sequence>
<proteinExistence type="predicted"/>
<reference evidence="1 2" key="1">
    <citation type="submission" date="2017-09" db="EMBL/GenBank/DDBJ databases">
        <title>Large-scale bioinformatics analysis of Bacillus genomes uncovers conserved roles of natural products in bacterial physiology.</title>
        <authorList>
            <consortium name="Agbiome Team Llc"/>
            <person name="Bleich R.M."/>
            <person name="Grubbs K.J."/>
            <person name="Santa Maria K.C."/>
            <person name="Allen S.E."/>
            <person name="Farag S."/>
            <person name="Shank E.A."/>
            <person name="Bowers A."/>
        </authorList>
    </citation>
    <scope>NUCLEOTIDE SEQUENCE [LARGE SCALE GENOMIC DNA]</scope>
    <source>
        <strain evidence="1 2">AFS094862</strain>
    </source>
</reference>
<dbReference type="RefSeq" id="WP_098733727.1">
    <property type="nucleotide sequence ID" value="NZ_NVOI01000048.1"/>
</dbReference>